<comment type="caution">
    <text evidence="2">The sequence shown here is derived from an EMBL/GenBank/DDBJ whole genome shotgun (WGS) entry which is preliminary data.</text>
</comment>
<keyword evidence="3" id="KW-1185">Reference proteome</keyword>
<feature type="region of interest" description="Disordered" evidence="1">
    <location>
        <begin position="158"/>
        <end position="190"/>
    </location>
</feature>
<organism evidence="2 3">
    <name type="scientific">Lithospermum erythrorhizon</name>
    <name type="common">Purple gromwell</name>
    <name type="synonym">Lithospermum officinale var. erythrorhizon</name>
    <dbReference type="NCBI Taxonomy" id="34254"/>
    <lineage>
        <taxon>Eukaryota</taxon>
        <taxon>Viridiplantae</taxon>
        <taxon>Streptophyta</taxon>
        <taxon>Embryophyta</taxon>
        <taxon>Tracheophyta</taxon>
        <taxon>Spermatophyta</taxon>
        <taxon>Magnoliopsida</taxon>
        <taxon>eudicotyledons</taxon>
        <taxon>Gunneridae</taxon>
        <taxon>Pentapetalae</taxon>
        <taxon>asterids</taxon>
        <taxon>lamiids</taxon>
        <taxon>Boraginales</taxon>
        <taxon>Boraginaceae</taxon>
        <taxon>Boraginoideae</taxon>
        <taxon>Lithospermeae</taxon>
        <taxon>Lithospermum</taxon>
    </lineage>
</organism>
<dbReference type="Proteomes" id="UP001454036">
    <property type="component" value="Unassembled WGS sequence"/>
</dbReference>
<proteinExistence type="predicted"/>
<protein>
    <submittedName>
        <fullName evidence="2">Uncharacterized protein</fullName>
    </submittedName>
</protein>
<name>A0AAV3S1T7_LITER</name>
<sequence length="190" mass="20036">MGKASVMGSLSKGAFGDKAQGSKKRDHGSLAKGGALGHGLYVGLGDDEDFPLLEVIFGGKTSQWNKGVHKGQIDNNDDVVSREMTIQVYGVAGAKSQFNKEMEATKTDLVDGVATKRGEVRSHSRVYTRGLHGSQFNKEMEAAKTDLVDGVATKIGKVGSHSRVSTRSPHGPKGNRGSNVAVGKVGDRVV</sequence>
<dbReference type="AlphaFoldDB" id="A0AAV3S1T7"/>
<reference evidence="2 3" key="1">
    <citation type="submission" date="2024-01" db="EMBL/GenBank/DDBJ databases">
        <title>The complete chloroplast genome sequence of Lithospermum erythrorhizon: insights into the phylogenetic relationship among Boraginaceae species and the maternal lineages of purple gromwells.</title>
        <authorList>
            <person name="Okada T."/>
            <person name="Watanabe K."/>
        </authorList>
    </citation>
    <scope>NUCLEOTIDE SEQUENCE [LARGE SCALE GENOMIC DNA]</scope>
</reference>
<gene>
    <name evidence="2" type="ORF">LIER_34616</name>
</gene>
<evidence type="ECO:0000313" key="3">
    <source>
        <dbReference type="Proteomes" id="UP001454036"/>
    </source>
</evidence>
<accession>A0AAV3S1T7</accession>
<evidence type="ECO:0000256" key="1">
    <source>
        <dbReference type="SAM" id="MobiDB-lite"/>
    </source>
</evidence>
<dbReference type="EMBL" id="BAABME010014598">
    <property type="protein sequence ID" value="GAA0187328.1"/>
    <property type="molecule type" value="Genomic_DNA"/>
</dbReference>
<evidence type="ECO:0000313" key="2">
    <source>
        <dbReference type="EMBL" id="GAA0187328.1"/>
    </source>
</evidence>